<protein>
    <submittedName>
        <fullName evidence="4">Quinol monooxygenase YgiN</fullName>
    </submittedName>
</protein>
<evidence type="ECO:0000259" key="3">
    <source>
        <dbReference type="Pfam" id="PF03992"/>
    </source>
</evidence>
<name>A0A7W9IFZ4_9ACTN</name>
<dbReference type="Proteomes" id="UP000540685">
    <property type="component" value="Unassembled WGS sequence"/>
</dbReference>
<accession>A0A7W9IFZ4</accession>
<feature type="region of interest" description="Disordered" evidence="1">
    <location>
        <begin position="367"/>
        <end position="595"/>
    </location>
</feature>
<feature type="transmembrane region" description="Helical" evidence="2">
    <location>
        <begin position="36"/>
        <end position="61"/>
    </location>
</feature>
<dbReference type="InterPro" id="IPR011008">
    <property type="entry name" value="Dimeric_a/b-barrel"/>
</dbReference>
<feature type="compositionally biased region" description="Low complexity" evidence="1">
    <location>
        <begin position="557"/>
        <end position="579"/>
    </location>
</feature>
<evidence type="ECO:0000256" key="1">
    <source>
        <dbReference type="SAM" id="MobiDB-lite"/>
    </source>
</evidence>
<dbReference type="InterPro" id="IPR007138">
    <property type="entry name" value="ABM_dom"/>
</dbReference>
<feature type="region of interest" description="Disordered" evidence="1">
    <location>
        <begin position="287"/>
        <end position="306"/>
    </location>
</feature>
<feature type="transmembrane region" description="Helical" evidence="2">
    <location>
        <begin position="141"/>
        <end position="163"/>
    </location>
</feature>
<dbReference type="Gene3D" id="3.30.70.100">
    <property type="match status" value="1"/>
</dbReference>
<feature type="compositionally biased region" description="Basic and acidic residues" evidence="1">
    <location>
        <begin position="486"/>
        <end position="496"/>
    </location>
</feature>
<evidence type="ECO:0000256" key="2">
    <source>
        <dbReference type="SAM" id="Phobius"/>
    </source>
</evidence>
<dbReference type="RefSeq" id="WP_184537554.1">
    <property type="nucleotide sequence ID" value="NZ_JACHMP010000001.1"/>
</dbReference>
<keyword evidence="2" id="KW-0812">Transmembrane</keyword>
<feature type="compositionally biased region" description="Basic residues" evidence="1">
    <location>
        <begin position="459"/>
        <end position="468"/>
    </location>
</feature>
<evidence type="ECO:0000313" key="5">
    <source>
        <dbReference type="Proteomes" id="UP000540685"/>
    </source>
</evidence>
<dbReference type="AlphaFoldDB" id="A0A7W9IFZ4"/>
<keyword evidence="5" id="KW-1185">Reference proteome</keyword>
<keyword evidence="2" id="KW-1133">Transmembrane helix</keyword>
<feature type="compositionally biased region" description="Gly residues" evidence="1">
    <location>
        <begin position="580"/>
        <end position="592"/>
    </location>
</feature>
<organism evidence="4 5">
    <name type="scientific">Streptosporangium becharense</name>
    <dbReference type="NCBI Taxonomy" id="1816182"/>
    <lineage>
        <taxon>Bacteria</taxon>
        <taxon>Bacillati</taxon>
        <taxon>Actinomycetota</taxon>
        <taxon>Actinomycetes</taxon>
        <taxon>Streptosporangiales</taxon>
        <taxon>Streptosporangiaceae</taxon>
        <taxon>Streptosporangium</taxon>
    </lineage>
</organism>
<comment type="caution">
    <text evidence="4">The sequence shown here is derived from an EMBL/GenBank/DDBJ whole genome shotgun (WGS) entry which is preliminary data.</text>
</comment>
<feature type="transmembrane region" description="Helical" evidence="2">
    <location>
        <begin position="175"/>
        <end position="193"/>
    </location>
</feature>
<reference evidence="4 5" key="1">
    <citation type="submission" date="2020-08" db="EMBL/GenBank/DDBJ databases">
        <title>Sequencing the genomes of 1000 actinobacteria strains.</title>
        <authorList>
            <person name="Klenk H.-P."/>
        </authorList>
    </citation>
    <scope>NUCLEOTIDE SEQUENCE [LARGE SCALE GENOMIC DNA]</scope>
    <source>
        <strain evidence="4 5">DSM 46887</strain>
    </source>
</reference>
<sequence length="704" mass="72467">MEVLVAVIAFAGSLLAVIATVALISRVRSEPKGWLIAWSVTTASLAVSLGVVAAGHLLGFGAITFRIYQLTGSFLAPLWLAVGVVQLLARKGAARFGSWLLGIALTVIAAVILSLDPVAKEAELAKTLPLGSRHWGVPPTYLLMAAHAIVAVILLAGIVLAAVRWRGGDDYDVDNMHALLVLGPAGLALVGAVSFAVEGVFTTLLLLVAAAAVWYAVLRPLAPYEDEGEDEEDWTPRPMPPRTPDMPPLDIQVAGRGMSSQSPSSRAVPAESPRRSGLGDLVAEYRAGERETGSGGRARPQPVVSDDGFDGPATGTFMAGEYGMPPADRRPGGNLFDAFGPDADHPGGDAGHRGAFGAPPMTGQFGVPAAGPEAGRSGVFDSGPVTGQFGLPPLGPEATRPGVPPSGPASARPNVPPSGPEAGRPGVPPPGPEAARPAVPDDGPATGEYDIPANEFGRHGSRGSRRRGPGTGEFGRPVGPGTGEFGKPREAGEPGKRGVPVTGEFAMPDGSLPGSEGSLKPMPADQAFGAPVRGGGHAEPPGYGPVAAPRGHDQEFGGPSTGATQAAGPAQLAGPAQPAGPGGTGDRVGGSGRPSPSIFGTLTVFTLLDGTGEAFDRLAEETVEAVRRSEPDTLVYTCHSVKSAPLQRIVYELYRDQVAYTEHQRQPHMERFVTERQPMVLATNVIELTVNAAKVVPLPTAFTL</sequence>
<feature type="compositionally biased region" description="Pro residues" evidence="1">
    <location>
        <begin position="237"/>
        <end position="247"/>
    </location>
</feature>
<dbReference type="EMBL" id="JACHMP010000001">
    <property type="protein sequence ID" value="MBB5819963.1"/>
    <property type="molecule type" value="Genomic_DNA"/>
</dbReference>
<feature type="domain" description="ABM" evidence="3">
    <location>
        <begin position="605"/>
        <end position="673"/>
    </location>
</feature>
<dbReference type="Pfam" id="PF03992">
    <property type="entry name" value="ABM"/>
    <property type="match status" value="1"/>
</dbReference>
<feature type="region of interest" description="Disordered" evidence="1">
    <location>
        <begin position="225"/>
        <end position="279"/>
    </location>
</feature>
<feature type="transmembrane region" description="Helical" evidence="2">
    <location>
        <begin position="67"/>
        <end position="89"/>
    </location>
</feature>
<feature type="compositionally biased region" description="Gly residues" evidence="1">
    <location>
        <begin position="469"/>
        <end position="484"/>
    </location>
</feature>
<feature type="transmembrane region" description="Helical" evidence="2">
    <location>
        <begin position="96"/>
        <end position="115"/>
    </location>
</feature>
<dbReference type="GO" id="GO:0004497">
    <property type="term" value="F:monooxygenase activity"/>
    <property type="evidence" value="ECO:0007669"/>
    <property type="project" value="UniProtKB-KW"/>
</dbReference>
<feature type="transmembrane region" description="Helical" evidence="2">
    <location>
        <begin position="6"/>
        <end position="24"/>
    </location>
</feature>
<keyword evidence="4" id="KW-0503">Monooxygenase</keyword>
<evidence type="ECO:0000313" key="4">
    <source>
        <dbReference type="EMBL" id="MBB5819963.1"/>
    </source>
</evidence>
<keyword evidence="4" id="KW-0560">Oxidoreductase</keyword>
<gene>
    <name evidence="4" type="ORF">F4562_003025</name>
</gene>
<keyword evidence="2" id="KW-0472">Membrane</keyword>
<dbReference type="SUPFAM" id="SSF54909">
    <property type="entry name" value="Dimeric alpha+beta barrel"/>
    <property type="match status" value="1"/>
</dbReference>
<proteinExistence type="predicted"/>